<evidence type="ECO:0000256" key="4">
    <source>
        <dbReference type="ARBA" id="ARBA00022679"/>
    </source>
</evidence>
<dbReference type="InterPro" id="IPR029044">
    <property type="entry name" value="Nucleotide-diphossugar_trans"/>
</dbReference>
<dbReference type="EMBL" id="OV170223">
    <property type="protein sequence ID" value="CAH0723121.1"/>
    <property type="molecule type" value="Genomic_DNA"/>
</dbReference>
<keyword evidence="5" id="KW-0333">Golgi apparatus</keyword>
<feature type="domain" description="Alpha 1,4-glycosyltransferase" evidence="7">
    <location>
        <begin position="216"/>
        <end position="331"/>
    </location>
</feature>
<evidence type="ECO:0000259" key="7">
    <source>
        <dbReference type="Pfam" id="PF04572"/>
    </source>
</evidence>
<dbReference type="AlphaFoldDB" id="A0A8J9YEB9"/>
<proteinExistence type="inferred from homology"/>
<dbReference type="OrthoDB" id="409543at2759"/>
<reference evidence="8" key="1">
    <citation type="submission" date="2021-12" db="EMBL/GenBank/DDBJ databases">
        <authorList>
            <person name="Martin H S."/>
        </authorList>
    </citation>
    <scope>NUCLEOTIDE SEQUENCE</scope>
</reference>
<evidence type="ECO:0000256" key="5">
    <source>
        <dbReference type="ARBA" id="ARBA00023034"/>
    </source>
</evidence>
<name>A0A8J9YEB9_9NEOP</name>
<dbReference type="InterPro" id="IPR007652">
    <property type="entry name" value="A1-4-GlycosylTfrase_dom"/>
</dbReference>
<dbReference type="Pfam" id="PF04572">
    <property type="entry name" value="Gb3_synth"/>
    <property type="match status" value="1"/>
</dbReference>
<comment type="similarity">
    <text evidence="2">Belongs to the glycosyltransferase 32 family.</text>
</comment>
<evidence type="ECO:0000256" key="1">
    <source>
        <dbReference type="ARBA" id="ARBA00004323"/>
    </source>
</evidence>
<dbReference type="GO" id="GO:0016758">
    <property type="term" value="F:hexosyltransferase activity"/>
    <property type="evidence" value="ECO:0007669"/>
    <property type="project" value="UniProtKB-ARBA"/>
</dbReference>
<evidence type="ECO:0000313" key="9">
    <source>
        <dbReference type="Proteomes" id="UP000838878"/>
    </source>
</evidence>
<dbReference type="InterPro" id="IPR051981">
    <property type="entry name" value="Glycosyltransf_32"/>
</dbReference>
<evidence type="ECO:0000313" key="8">
    <source>
        <dbReference type="EMBL" id="CAH0723121.1"/>
    </source>
</evidence>
<keyword evidence="3" id="KW-0328">Glycosyltransferase</keyword>
<gene>
    <name evidence="8" type="ORF">BINO364_LOCUS8991</name>
</gene>
<dbReference type="Pfam" id="PF04488">
    <property type="entry name" value="Gly_transf_sug"/>
    <property type="match status" value="1"/>
</dbReference>
<keyword evidence="9" id="KW-1185">Reference proteome</keyword>
<evidence type="ECO:0000256" key="6">
    <source>
        <dbReference type="ARBA" id="ARBA00023136"/>
    </source>
</evidence>
<comment type="subcellular location">
    <subcellularLocation>
        <location evidence="1">Golgi apparatus membrane</location>
        <topology evidence="1">Single-pass type II membrane protein</topology>
    </subcellularLocation>
</comment>
<protein>
    <recommendedName>
        <fullName evidence="7">Alpha 1,4-glycosyltransferase domain-containing protein</fullName>
    </recommendedName>
</protein>
<dbReference type="GO" id="GO:0000139">
    <property type="term" value="C:Golgi membrane"/>
    <property type="evidence" value="ECO:0007669"/>
    <property type="project" value="UniProtKB-SubCell"/>
</dbReference>
<dbReference type="Proteomes" id="UP000838878">
    <property type="component" value="Chromosome 3"/>
</dbReference>
<evidence type="ECO:0000256" key="2">
    <source>
        <dbReference type="ARBA" id="ARBA00009003"/>
    </source>
</evidence>
<evidence type="ECO:0000256" key="3">
    <source>
        <dbReference type="ARBA" id="ARBA00022676"/>
    </source>
</evidence>
<dbReference type="Gene3D" id="3.90.550.20">
    <property type="match status" value="1"/>
</dbReference>
<accession>A0A8J9YEB9</accession>
<sequence length="339" mass="39310">MKLGKRLFNRKKRKFILFVILAIFGLSLLKSKFAPEFSLKKPNISCHYEKTVSYLRILQNNSTLPSKSIFFHDTSCSGNLTARQSCAIESATRAHPDWQINVIYSSPISYNIKGVSQLKRFKNVKFWRLHIDDFSIGTPLENLVKSDLLKNCRYGVERTLDVLKYLTLYKWGGIFIDLDMIVGRPLGSLARNWAAREDNEVIAEAILAFSRDSVGRIISENAVRHIQSNYKNSDWCSSPNTMTKVLQNSCSTSEATYMSSATCNGFEVYGQQFFYPLPKEKAHEYFMRRELGIHNAYTYYLWGQDTKKYKLVRDSPYSKLARHYCPMTYQLFEHYLGLY</sequence>
<dbReference type="PANTHER" id="PTHR12042">
    <property type="entry name" value="LACTOSYLCERAMIDE 4-ALPHA-GALACTOSYLTRANSFERASE ALPHA- 1,4-GALACTOSYLTRANSFERASE"/>
    <property type="match status" value="1"/>
</dbReference>
<dbReference type="InterPro" id="IPR007577">
    <property type="entry name" value="GlycoTrfase_DXD_sugar-bd_CS"/>
</dbReference>
<feature type="non-terminal residue" evidence="8">
    <location>
        <position position="339"/>
    </location>
</feature>
<keyword evidence="4" id="KW-0808">Transferase</keyword>
<keyword evidence="6" id="KW-0472">Membrane</keyword>
<organism evidence="8 9">
    <name type="scientific">Brenthis ino</name>
    <name type="common">lesser marbled fritillary</name>
    <dbReference type="NCBI Taxonomy" id="405034"/>
    <lineage>
        <taxon>Eukaryota</taxon>
        <taxon>Metazoa</taxon>
        <taxon>Ecdysozoa</taxon>
        <taxon>Arthropoda</taxon>
        <taxon>Hexapoda</taxon>
        <taxon>Insecta</taxon>
        <taxon>Pterygota</taxon>
        <taxon>Neoptera</taxon>
        <taxon>Endopterygota</taxon>
        <taxon>Lepidoptera</taxon>
        <taxon>Glossata</taxon>
        <taxon>Ditrysia</taxon>
        <taxon>Papilionoidea</taxon>
        <taxon>Nymphalidae</taxon>
        <taxon>Heliconiinae</taxon>
        <taxon>Argynnini</taxon>
        <taxon>Brenthis</taxon>
    </lineage>
</organism>
<dbReference type="SUPFAM" id="SSF53448">
    <property type="entry name" value="Nucleotide-diphospho-sugar transferases"/>
    <property type="match status" value="1"/>
</dbReference>
<dbReference type="GO" id="GO:0006688">
    <property type="term" value="P:glycosphingolipid biosynthetic process"/>
    <property type="evidence" value="ECO:0007669"/>
    <property type="project" value="TreeGrafter"/>
</dbReference>
<dbReference type="PANTHER" id="PTHR12042:SF21">
    <property type="entry name" value="ALPHA1,4-GALACTOSYLTRANSFERASE 1-RELATED"/>
    <property type="match status" value="1"/>
</dbReference>